<accession>A0A2P7RZG3</accession>
<feature type="binding site" evidence="9">
    <location>
        <position position="241"/>
    </location>
    <ligand>
        <name>K(+)</name>
        <dbReference type="ChEBI" id="CHEBI:29103"/>
    </ligand>
</feature>
<dbReference type="PRINTS" id="PR00990">
    <property type="entry name" value="RIBOKINASE"/>
</dbReference>
<keyword evidence="9" id="KW-0963">Cytoplasm</keyword>
<comment type="activity regulation">
    <text evidence="9">Activated by a monovalent cation that binds near, but not in, the active site. The most likely occupant of the site in vivo is potassium. Ion binding induces a conformational change that may alter substrate affinity.</text>
</comment>
<feature type="binding site" evidence="9">
    <location>
        <position position="282"/>
    </location>
    <ligand>
        <name>K(+)</name>
        <dbReference type="ChEBI" id="CHEBI:29103"/>
    </ligand>
</feature>
<evidence type="ECO:0000313" key="11">
    <source>
        <dbReference type="EMBL" id="PSJ55625.1"/>
    </source>
</evidence>
<evidence type="ECO:0000256" key="3">
    <source>
        <dbReference type="ARBA" id="ARBA00022741"/>
    </source>
</evidence>
<comment type="pathway">
    <text evidence="9">Carbohydrate metabolism; D-ribose degradation; D-ribose 5-phosphate from beta-D-ribopyranose: step 2/2.</text>
</comment>
<keyword evidence="1 9" id="KW-0808">Transferase</keyword>
<evidence type="ECO:0000256" key="8">
    <source>
        <dbReference type="ARBA" id="ARBA00023277"/>
    </source>
</evidence>
<feature type="binding site" evidence="9">
    <location>
        <position position="135"/>
    </location>
    <ligand>
        <name>substrate</name>
    </ligand>
</feature>
<dbReference type="InterPro" id="IPR029056">
    <property type="entry name" value="Ribokinase-like"/>
</dbReference>
<evidence type="ECO:0000256" key="4">
    <source>
        <dbReference type="ARBA" id="ARBA00022777"/>
    </source>
</evidence>
<keyword evidence="12" id="KW-1185">Reference proteome</keyword>
<comment type="subcellular location">
    <subcellularLocation>
        <location evidence="9">Cytoplasm</location>
    </subcellularLocation>
</comment>
<feature type="binding site" evidence="9">
    <location>
        <begin position="9"/>
        <end position="11"/>
    </location>
    <ligand>
        <name>substrate</name>
    </ligand>
</feature>
<comment type="function">
    <text evidence="9">Catalyzes the phosphorylation of ribose at O-5 in a reaction requiring ATP and magnesium. The resulting D-ribose-5-phosphate can then be used either for sythesis of nucleotides, histidine, and tryptophan, or as a component of the pentose phosphate pathway.</text>
</comment>
<dbReference type="PANTHER" id="PTHR10584:SF166">
    <property type="entry name" value="RIBOKINASE"/>
    <property type="match status" value="1"/>
</dbReference>
<keyword evidence="8 9" id="KW-0119">Carbohydrate metabolism</keyword>
<evidence type="ECO:0000256" key="9">
    <source>
        <dbReference type="HAMAP-Rule" id="MF_01987"/>
    </source>
</evidence>
<feature type="binding site" evidence="9">
    <location>
        <position position="179"/>
    </location>
    <ligand>
        <name>ATP</name>
        <dbReference type="ChEBI" id="CHEBI:30616"/>
    </ligand>
</feature>
<evidence type="ECO:0000256" key="1">
    <source>
        <dbReference type="ARBA" id="ARBA00022679"/>
    </source>
</evidence>
<dbReference type="GO" id="GO:0004747">
    <property type="term" value="F:ribokinase activity"/>
    <property type="evidence" value="ECO:0007669"/>
    <property type="project" value="UniProtKB-UniRule"/>
</dbReference>
<dbReference type="SUPFAM" id="SSF53613">
    <property type="entry name" value="Ribokinase-like"/>
    <property type="match status" value="1"/>
</dbReference>
<proteinExistence type="inferred from homology"/>
<feature type="active site" description="Proton acceptor" evidence="9">
    <location>
        <position position="247"/>
    </location>
</feature>
<dbReference type="Pfam" id="PF00294">
    <property type="entry name" value="PfkB"/>
    <property type="match status" value="1"/>
</dbReference>
<keyword evidence="4 9" id="KW-0418">Kinase</keyword>
<feature type="binding site" evidence="9">
    <location>
        <begin position="215"/>
        <end position="220"/>
    </location>
    <ligand>
        <name>ATP</name>
        <dbReference type="ChEBI" id="CHEBI:30616"/>
    </ligand>
</feature>
<feature type="binding site" evidence="9">
    <location>
        <begin position="37"/>
        <end position="41"/>
    </location>
    <ligand>
        <name>substrate</name>
    </ligand>
</feature>
<comment type="caution">
    <text evidence="11">The sequence shown here is derived from an EMBL/GenBank/DDBJ whole genome shotgun (WGS) entry which is preliminary data.</text>
</comment>
<dbReference type="AlphaFoldDB" id="A0A2P7RZG3"/>
<keyword evidence="7 9" id="KW-0630">Potassium</keyword>
<feature type="binding site" evidence="9">
    <location>
        <position position="280"/>
    </location>
    <ligand>
        <name>K(+)</name>
        <dbReference type="ChEBI" id="CHEBI:29103"/>
    </ligand>
</feature>
<comment type="cofactor">
    <cofactor evidence="9">
        <name>Mg(2+)</name>
        <dbReference type="ChEBI" id="CHEBI:18420"/>
    </cofactor>
    <text evidence="9">Requires a divalent cation, most likely magnesium in vivo, as an electrophilic catalyst to aid phosphoryl group transfer. It is the chelate of the metal and the nucleotide that is the actual substrate.</text>
</comment>
<evidence type="ECO:0000256" key="2">
    <source>
        <dbReference type="ARBA" id="ARBA00022723"/>
    </source>
</evidence>
<dbReference type="RefSeq" id="WP_106727028.1">
    <property type="nucleotide sequence ID" value="NZ_PXYL01000023.1"/>
</dbReference>
<dbReference type="OrthoDB" id="9775849at2"/>
<dbReference type="EMBL" id="PXYL01000023">
    <property type="protein sequence ID" value="PSJ55625.1"/>
    <property type="molecule type" value="Genomic_DNA"/>
</dbReference>
<feature type="binding site" evidence="9">
    <location>
        <position position="277"/>
    </location>
    <ligand>
        <name>K(+)</name>
        <dbReference type="ChEBI" id="CHEBI:29103"/>
    </ligand>
</feature>
<dbReference type="Proteomes" id="UP000240653">
    <property type="component" value="Unassembled WGS sequence"/>
</dbReference>
<keyword evidence="5 9" id="KW-0067">ATP-binding</keyword>
<keyword evidence="3 9" id="KW-0547">Nucleotide-binding</keyword>
<evidence type="ECO:0000256" key="6">
    <source>
        <dbReference type="ARBA" id="ARBA00022842"/>
    </source>
</evidence>
<dbReference type="InterPro" id="IPR011611">
    <property type="entry name" value="PfkB_dom"/>
</dbReference>
<comment type="similarity">
    <text evidence="9">Belongs to the carbohydrate kinase PfkB family. Ribokinase subfamily.</text>
</comment>
<comment type="catalytic activity">
    <reaction evidence="9">
        <text>D-ribose + ATP = D-ribose 5-phosphate + ADP + H(+)</text>
        <dbReference type="Rhea" id="RHEA:13697"/>
        <dbReference type="ChEBI" id="CHEBI:15378"/>
        <dbReference type="ChEBI" id="CHEBI:30616"/>
        <dbReference type="ChEBI" id="CHEBI:47013"/>
        <dbReference type="ChEBI" id="CHEBI:78346"/>
        <dbReference type="ChEBI" id="CHEBI:456216"/>
        <dbReference type="EC" id="2.7.1.15"/>
    </reaction>
</comment>
<dbReference type="GO" id="GO:0046872">
    <property type="term" value="F:metal ion binding"/>
    <property type="evidence" value="ECO:0007669"/>
    <property type="project" value="UniProtKB-KW"/>
</dbReference>
<protein>
    <recommendedName>
        <fullName evidence="9">Ribokinase</fullName>
        <shortName evidence="9">RK</shortName>
        <ecNumber evidence="9">2.7.1.15</ecNumber>
    </recommendedName>
</protein>
<dbReference type="InterPro" id="IPR002139">
    <property type="entry name" value="Ribo/fructo_kinase"/>
</dbReference>
<feature type="binding site" evidence="9">
    <location>
        <position position="243"/>
    </location>
    <ligand>
        <name>K(+)</name>
        <dbReference type="ChEBI" id="CHEBI:29103"/>
    </ligand>
</feature>
<keyword evidence="6 9" id="KW-0460">Magnesium</keyword>
<dbReference type="UniPathway" id="UPA00916">
    <property type="reaction ID" value="UER00889"/>
</dbReference>
<sequence>MITVIGSINLDLSASVDRLPAPGETVPGSGFKTAPGGKGANQALGAARAGAPVRMIGAVGKDAFAGEALALLKDGMVDLSGVAEAEAPTGTALILVGDDGENMIAVVPGSNAAVLSESLEKVALEKGDIVLLQHEIPLATVEAALDATAAAGGIAILNTAPFRKEAATFLGKANYVVANETEFDLYCEALALSGADRPARMKAFAEKTGRTVIVTLGGDGVLAATPEAFLSVPALKITPVDTVGAGDTFCGYLAAGLAERLPLGDALRRAAVAGSLACLKPGAQPAIPLASEVDAALAGQPVG</sequence>
<comment type="subunit">
    <text evidence="9">Homodimer.</text>
</comment>
<organism evidence="11 12">
    <name type="scientific">Pseudaminobacter soli</name>
    <name type="common">ex Li et al. 2025</name>
    <dbReference type="NCBI Taxonomy" id="1295366"/>
    <lineage>
        <taxon>Bacteria</taxon>
        <taxon>Pseudomonadati</taxon>
        <taxon>Pseudomonadota</taxon>
        <taxon>Alphaproteobacteria</taxon>
        <taxon>Hyphomicrobiales</taxon>
        <taxon>Phyllobacteriaceae</taxon>
        <taxon>Pseudaminobacter</taxon>
    </lineage>
</organism>
<evidence type="ECO:0000256" key="5">
    <source>
        <dbReference type="ARBA" id="ARBA00022840"/>
    </source>
</evidence>
<dbReference type="EC" id="2.7.1.15" evidence="9"/>
<dbReference type="GO" id="GO:0005829">
    <property type="term" value="C:cytosol"/>
    <property type="evidence" value="ECO:0007669"/>
    <property type="project" value="TreeGrafter"/>
</dbReference>
<feature type="domain" description="Carbohydrate kinase PfkB" evidence="10">
    <location>
        <begin position="2"/>
        <end position="288"/>
    </location>
</feature>
<dbReference type="CDD" id="cd01174">
    <property type="entry name" value="ribokinase"/>
    <property type="match status" value="1"/>
</dbReference>
<gene>
    <name evidence="9" type="primary">rbsK</name>
    <name evidence="11" type="ORF">C7I85_26615</name>
</gene>
<feature type="binding site" evidence="9">
    <location>
        <begin position="246"/>
        <end position="247"/>
    </location>
    <ligand>
        <name>ATP</name>
        <dbReference type="ChEBI" id="CHEBI:30616"/>
    </ligand>
</feature>
<evidence type="ECO:0000313" key="12">
    <source>
        <dbReference type="Proteomes" id="UP000240653"/>
    </source>
</evidence>
<reference evidence="11 12" key="1">
    <citation type="submission" date="2018-03" db="EMBL/GenBank/DDBJ databases">
        <title>The draft genome of Mesorhizobium soli JCM 19897.</title>
        <authorList>
            <person name="Li L."/>
            <person name="Liu L."/>
            <person name="Liang L."/>
            <person name="Wang T."/>
            <person name="Zhang X."/>
        </authorList>
    </citation>
    <scope>NUCLEOTIDE SEQUENCE [LARGE SCALE GENOMIC DNA]</scope>
    <source>
        <strain evidence="11 12">JCM 19897</strain>
    </source>
</reference>
<evidence type="ECO:0000259" key="10">
    <source>
        <dbReference type="Pfam" id="PF00294"/>
    </source>
</evidence>
<dbReference type="GO" id="GO:0005524">
    <property type="term" value="F:ATP binding"/>
    <property type="evidence" value="ECO:0007669"/>
    <property type="project" value="UniProtKB-UniRule"/>
</dbReference>
<dbReference type="Gene3D" id="3.40.1190.20">
    <property type="match status" value="1"/>
</dbReference>
<dbReference type="GO" id="GO:0019303">
    <property type="term" value="P:D-ribose catabolic process"/>
    <property type="evidence" value="ECO:0007669"/>
    <property type="project" value="UniProtKB-UniRule"/>
</dbReference>
<dbReference type="HAMAP" id="MF_01987">
    <property type="entry name" value="Ribokinase"/>
    <property type="match status" value="1"/>
</dbReference>
<dbReference type="InterPro" id="IPR011877">
    <property type="entry name" value="Ribokinase"/>
</dbReference>
<comment type="caution">
    <text evidence="9">Lacks conserved residue(s) required for the propagation of feature annotation.</text>
</comment>
<name>A0A2P7RZG3_9HYPH</name>
<evidence type="ECO:0000256" key="7">
    <source>
        <dbReference type="ARBA" id="ARBA00022958"/>
    </source>
</evidence>
<dbReference type="PANTHER" id="PTHR10584">
    <property type="entry name" value="SUGAR KINASE"/>
    <property type="match status" value="1"/>
</dbReference>
<keyword evidence="2 9" id="KW-0479">Metal-binding</keyword>
<feature type="binding site" evidence="9">
    <location>
        <position position="247"/>
    </location>
    <ligand>
        <name>substrate</name>
    </ligand>
</feature>